<proteinExistence type="predicted"/>
<evidence type="ECO:0000313" key="1">
    <source>
        <dbReference type="EMBL" id="EFU73918.1"/>
    </source>
</evidence>
<protein>
    <recommendedName>
        <fullName evidence="3">YolD-like protein</fullName>
    </recommendedName>
</protein>
<reference evidence="1 2" key="1">
    <citation type="submission" date="2010-12" db="EMBL/GenBank/DDBJ databases">
        <authorList>
            <person name="Muzny D."/>
            <person name="Qin X."/>
            <person name="Deng J."/>
            <person name="Jiang H."/>
            <person name="Liu Y."/>
            <person name="Qu J."/>
            <person name="Song X.-Z."/>
            <person name="Zhang L."/>
            <person name="Thornton R."/>
            <person name="Coyle M."/>
            <person name="Francisco L."/>
            <person name="Jackson L."/>
            <person name="Javaid M."/>
            <person name="Korchina V."/>
            <person name="Kovar C."/>
            <person name="Mata R."/>
            <person name="Mathew T."/>
            <person name="Ngo R."/>
            <person name="Nguyen L."/>
            <person name="Nguyen N."/>
            <person name="Okwuonu G."/>
            <person name="Ongeri F."/>
            <person name="Pham C."/>
            <person name="Simmons D."/>
            <person name="Wilczek-Boney K."/>
            <person name="Hale W."/>
            <person name="Jakkamsetti A."/>
            <person name="Pham P."/>
            <person name="Ruth R."/>
            <person name="San Lucas F."/>
            <person name="Warren J."/>
            <person name="Zhang J."/>
            <person name="Zhao Z."/>
            <person name="Zhou C."/>
            <person name="Zhu D."/>
            <person name="Lee S."/>
            <person name="Bess C."/>
            <person name="Blankenburg K."/>
            <person name="Forbes L."/>
            <person name="Fu Q."/>
            <person name="Gubbala S."/>
            <person name="Hirani K."/>
            <person name="Jayaseelan J.C."/>
            <person name="Lara F."/>
            <person name="Munidasa M."/>
            <person name="Palculict T."/>
            <person name="Patil S."/>
            <person name="Pu L.-L."/>
            <person name="Saada N."/>
            <person name="Tang L."/>
            <person name="Weissenberger G."/>
            <person name="Zhu Y."/>
            <person name="Hemphill L."/>
            <person name="Shang Y."/>
            <person name="Youmans B."/>
            <person name="Ayvaz T."/>
            <person name="Ross M."/>
            <person name="Santibanez J."/>
            <person name="Aqrawi P."/>
            <person name="Gross S."/>
            <person name="Joshi V."/>
            <person name="Fowler G."/>
            <person name="Nazareth L."/>
            <person name="Reid J."/>
            <person name="Worley K."/>
            <person name="Petrosino J."/>
            <person name="Highlander S."/>
            <person name="Gibbs R."/>
        </authorList>
    </citation>
    <scope>NUCLEOTIDE SEQUENCE [LARGE SCALE GENOMIC DNA]</scope>
    <source>
        <strain evidence="2">DSM 15952 / CCUG 50447 / LMG 22039 / TP 1.5</strain>
    </source>
</reference>
<accession>E6LFU5</accession>
<keyword evidence="2" id="KW-1185">Reference proteome</keyword>
<name>E6LFU5_ENTI1</name>
<dbReference type="eggNOG" id="ENOG50310XW">
    <property type="taxonomic scope" value="Bacteria"/>
</dbReference>
<dbReference type="EMBL" id="AEPV01000043">
    <property type="protein sequence ID" value="EFU73918.1"/>
    <property type="molecule type" value="Genomic_DNA"/>
</dbReference>
<dbReference type="Proteomes" id="UP000010296">
    <property type="component" value="Unassembled WGS sequence"/>
</dbReference>
<sequence>MFLMAESFMSYHPDPYVRSYTDRGTMKWLGFYLSEHTAQMQLDKNERTTIVPRYQAMTTQDCLVILFESYQQRRPVQLQLNVLVAEGQSDCLLTGIVMGIEDSSLFLLTDAQKMDILDVTTIKYVAFLSDSKWSDLR</sequence>
<gene>
    <name evidence="1" type="ORF">HMPREF9088_1235</name>
</gene>
<dbReference type="AlphaFoldDB" id="E6LFU5"/>
<evidence type="ECO:0000313" key="2">
    <source>
        <dbReference type="Proteomes" id="UP000010296"/>
    </source>
</evidence>
<evidence type="ECO:0008006" key="3">
    <source>
        <dbReference type="Google" id="ProtNLM"/>
    </source>
</evidence>
<dbReference type="HOGENOM" id="CLU_132560_1_1_9"/>
<dbReference type="STRING" id="888064.HMPREF9088_1235"/>
<organism evidence="1 2">
    <name type="scientific">Enterococcus italicus (strain DSM 15952 / CCUG 50447 / LMG 22039 / TP 1.5)</name>
    <dbReference type="NCBI Taxonomy" id="888064"/>
    <lineage>
        <taxon>Bacteria</taxon>
        <taxon>Bacillati</taxon>
        <taxon>Bacillota</taxon>
        <taxon>Bacilli</taxon>
        <taxon>Lactobacillales</taxon>
        <taxon>Enterococcaceae</taxon>
        <taxon>Enterococcus</taxon>
    </lineage>
</organism>
<comment type="caution">
    <text evidence="1">The sequence shown here is derived from an EMBL/GenBank/DDBJ whole genome shotgun (WGS) entry which is preliminary data.</text>
</comment>